<dbReference type="InterPro" id="IPR000960">
    <property type="entry name" value="Flavin_mOase"/>
</dbReference>
<comment type="similarity">
    <text evidence="1">Belongs to the FMO family.</text>
</comment>
<dbReference type="OrthoDB" id="66881at2759"/>
<accession>A0A9W4UL05</accession>
<reference evidence="6" key="1">
    <citation type="submission" date="2023-01" db="EMBL/GenBank/DDBJ databases">
        <authorList>
            <person name="Van Ghelder C."/>
            <person name="Rancurel C."/>
        </authorList>
    </citation>
    <scope>NUCLEOTIDE SEQUENCE</scope>
    <source>
        <strain evidence="6">CNCM I-4278</strain>
    </source>
</reference>
<dbReference type="AlphaFoldDB" id="A0A9W4UL05"/>
<dbReference type="EMBL" id="CAOQHR010000007">
    <property type="protein sequence ID" value="CAI6337920.1"/>
    <property type="molecule type" value="Genomic_DNA"/>
</dbReference>
<evidence type="ECO:0000256" key="2">
    <source>
        <dbReference type="ARBA" id="ARBA00022630"/>
    </source>
</evidence>
<evidence type="ECO:0000256" key="1">
    <source>
        <dbReference type="ARBA" id="ARBA00009183"/>
    </source>
</evidence>
<dbReference type="GO" id="GO:0050661">
    <property type="term" value="F:NADP binding"/>
    <property type="evidence" value="ECO:0007669"/>
    <property type="project" value="InterPro"/>
</dbReference>
<evidence type="ECO:0008006" key="8">
    <source>
        <dbReference type="Google" id="ProtNLM"/>
    </source>
</evidence>
<dbReference type="PRINTS" id="PR00370">
    <property type="entry name" value="FMOXYGENASE"/>
</dbReference>
<dbReference type="InterPro" id="IPR036188">
    <property type="entry name" value="FAD/NAD-bd_sf"/>
</dbReference>
<evidence type="ECO:0000256" key="5">
    <source>
        <dbReference type="ARBA" id="ARBA00023002"/>
    </source>
</evidence>
<evidence type="ECO:0000256" key="4">
    <source>
        <dbReference type="ARBA" id="ARBA00022857"/>
    </source>
</evidence>
<sequence length="494" mass="56110">MSAPSPTRSLAVIGAGASGAITAAVFASEATFDTIRVFERRETPGGTWIYDADPHPPDQLHPGKLPPDVDLRLDIPNDGFPTFTAPSEQQRFDRTPIYSGLTTNVPEIAMSFSDHRFAYGPFVPHWIPKQYIQDYFSLHGVDDCLVLNTTVEDVSRIPAADTTDQWQLTLRKYDPIAKLNVWWQEKFDAVVIANGHYSIPYIPQVEGLDEYMKNFPGRVTHSKFYRSPSNYINKRVLVIGNSASGHDITTLLAHSGTAHLPIYQSRRSRSRWDGEDPPPDISWKPTIRSYNATTGAITFTDNTTLTDIDAVIYCTGYKPSYPFWNTGANGAPLYDYVEDRLIGFYQHTFSTAFPHSIGIVGIPRVLTFRSFEYQAIALARLFSQRTAKPLPPPSEMSAWESQRAALVKRERRPFHAILWDNGETREWFRYLFELSGLPVLEGMGRFPPVLDAETRWAYDHIKKYPEPKHRDGEVRMDGEWEVVERVSKDSTHFI</sequence>
<dbReference type="Gene3D" id="3.50.50.60">
    <property type="entry name" value="FAD/NAD(P)-binding domain"/>
    <property type="match status" value="2"/>
</dbReference>
<name>A0A9W4UL05_9PLEO</name>
<dbReference type="Proteomes" id="UP001152607">
    <property type="component" value="Unassembled WGS sequence"/>
</dbReference>
<comment type="caution">
    <text evidence="6">The sequence shown here is derived from an EMBL/GenBank/DDBJ whole genome shotgun (WGS) entry which is preliminary data.</text>
</comment>
<protein>
    <recommendedName>
        <fullName evidence="8">Flavin-containing monooxygenase</fullName>
    </recommendedName>
</protein>
<evidence type="ECO:0000313" key="6">
    <source>
        <dbReference type="EMBL" id="CAI6337920.1"/>
    </source>
</evidence>
<dbReference type="InterPro" id="IPR050346">
    <property type="entry name" value="FMO-like"/>
</dbReference>
<dbReference type="GO" id="GO:0050660">
    <property type="term" value="F:flavin adenine dinucleotide binding"/>
    <property type="evidence" value="ECO:0007669"/>
    <property type="project" value="InterPro"/>
</dbReference>
<organism evidence="6 7">
    <name type="scientific">Periconia digitata</name>
    <dbReference type="NCBI Taxonomy" id="1303443"/>
    <lineage>
        <taxon>Eukaryota</taxon>
        <taxon>Fungi</taxon>
        <taxon>Dikarya</taxon>
        <taxon>Ascomycota</taxon>
        <taxon>Pezizomycotina</taxon>
        <taxon>Dothideomycetes</taxon>
        <taxon>Pleosporomycetidae</taxon>
        <taxon>Pleosporales</taxon>
        <taxon>Massarineae</taxon>
        <taxon>Periconiaceae</taxon>
        <taxon>Periconia</taxon>
    </lineage>
</organism>
<gene>
    <name evidence="6" type="ORF">PDIGIT_LOCUS11039</name>
</gene>
<dbReference type="GO" id="GO:0004499">
    <property type="term" value="F:N,N-dimethylaniline monooxygenase activity"/>
    <property type="evidence" value="ECO:0007669"/>
    <property type="project" value="InterPro"/>
</dbReference>
<evidence type="ECO:0000256" key="3">
    <source>
        <dbReference type="ARBA" id="ARBA00022827"/>
    </source>
</evidence>
<keyword evidence="2" id="KW-0285">Flavoprotein</keyword>
<keyword evidence="4" id="KW-0521">NADP</keyword>
<dbReference type="SUPFAM" id="SSF51905">
    <property type="entry name" value="FAD/NAD(P)-binding domain"/>
    <property type="match status" value="2"/>
</dbReference>
<dbReference type="Pfam" id="PF00743">
    <property type="entry name" value="FMO-like"/>
    <property type="match status" value="1"/>
</dbReference>
<keyword evidence="7" id="KW-1185">Reference proteome</keyword>
<evidence type="ECO:0000313" key="7">
    <source>
        <dbReference type="Proteomes" id="UP001152607"/>
    </source>
</evidence>
<dbReference type="PANTHER" id="PTHR23023">
    <property type="entry name" value="DIMETHYLANILINE MONOOXYGENASE"/>
    <property type="match status" value="1"/>
</dbReference>
<keyword evidence="3" id="KW-0274">FAD</keyword>
<proteinExistence type="inferred from homology"/>
<keyword evidence="5" id="KW-0560">Oxidoreductase</keyword>
<dbReference type="InterPro" id="IPR020946">
    <property type="entry name" value="Flavin_mOase-like"/>
</dbReference>